<dbReference type="InterPro" id="IPR015424">
    <property type="entry name" value="PyrdxlP-dep_Trfase"/>
</dbReference>
<feature type="binding site" evidence="11">
    <location>
        <position position="102"/>
    </location>
    <ligand>
        <name>pyridoxal 5'-phosphate</name>
        <dbReference type="ChEBI" id="CHEBI:597326"/>
    </ligand>
</feature>
<dbReference type="EMBL" id="FNOU01000010">
    <property type="protein sequence ID" value="SDX88742.1"/>
    <property type="molecule type" value="Genomic_DNA"/>
</dbReference>
<feature type="binding site" evidence="11">
    <location>
        <position position="174"/>
    </location>
    <ligand>
        <name>pyridoxal 5'-phosphate</name>
        <dbReference type="ChEBI" id="CHEBI:597326"/>
    </ligand>
</feature>
<feature type="binding site" evidence="11">
    <location>
        <position position="152"/>
    </location>
    <ligand>
        <name>pyridoxal 5'-phosphate</name>
        <dbReference type="ChEBI" id="CHEBI:597326"/>
    </ligand>
</feature>
<dbReference type="InterPro" id="IPR022278">
    <property type="entry name" value="Pser_aminoTfrase"/>
</dbReference>
<dbReference type="InterPro" id="IPR015422">
    <property type="entry name" value="PyrdxlP-dep_Trfase_small"/>
</dbReference>
<sequence length="362" mass="39763">MERVYNFSAGPSALPVEVLEQAAAEMVNYPGAGMSVMEMSHRSAAFADILAEAKALYKELMGVPDNYEILFLQGGASTQFAMVPLNLMNKNHKADYILTGNWAKKAFQEGSRYGDAQAIASSADKTFSYIPKYTPEMLRKDADYLHICVNNTIYGTRFRPDNLPETGEIPLIGDMSSNILSEVYDVSKFGVIYAGAQKNMGPAGVCAVIIRKDLVGDAMDFTPTMLNYATHVENDSCFNTPPCYSIYICKLVYEWVKKNGGVAGMEAINREKAAKLYNYLDNSALFTGTVVAEDRSLMNVPFITGNADLDAKFVKESKAAGLENLKGHRSVGGMRASIYNAMPMAGVDTLIDFMKKFETENK</sequence>
<feature type="binding site" evidence="11">
    <location>
        <position position="42"/>
    </location>
    <ligand>
        <name>L-glutamate</name>
        <dbReference type="ChEBI" id="CHEBI:29985"/>
    </ligand>
</feature>
<protein>
    <recommendedName>
        <fullName evidence="11">Phosphoserine aminotransferase</fullName>
        <ecNumber evidence="11">2.6.1.52</ecNumber>
    </recommendedName>
    <alternativeName>
        <fullName evidence="11">Phosphohydroxythreonine aminotransferase</fullName>
        <shortName evidence="11">PSAT</shortName>
    </alternativeName>
</protein>
<evidence type="ECO:0000259" key="12">
    <source>
        <dbReference type="Pfam" id="PF00266"/>
    </source>
</evidence>
<accession>A0A1H3FCL2</accession>
<comment type="subcellular location">
    <subcellularLocation>
        <location evidence="11">Cytoplasm</location>
    </subcellularLocation>
</comment>
<evidence type="ECO:0000256" key="11">
    <source>
        <dbReference type="HAMAP-Rule" id="MF_00160"/>
    </source>
</evidence>
<keyword evidence="8 11" id="KW-0718">Serine biosynthesis</keyword>
<dbReference type="NCBIfam" id="NF003764">
    <property type="entry name" value="PRK05355.1"/>
    <property type="match status" value="1"/>
</dbReference>
<dbReference type="Gene3D" id="3.40.640.10">
    <property type="entry name" value="Type I PLP-dependent aspartate aminotransferase-like (Major domain)"/>
    <property type="match status" value="1"/>
</dbReference>
<comment type="catalytic activity">
    <reaction evidence="9 11">
        <text>4-(phosphooxy)-L-threonine + 2-oxoglutarate = (R)-3-hydroxy-2-oxo-4-phosphooxybutanoate + L-glutamate</text>
        <dbReference type="Rhea" id="RHEA:16573"/>
        <dbReference type="ChEBI" id="CHEBI:16810"/>
        <dbReference type="ChEBI" id="CHEBI:29985"/>
        <dbReference type="ChEBI" id="CHEBI:58452"/>
        <dbReference type="ChEBI" id="CHEBI:58538"/>
        <dbReference type="EC" id="2.6.1.52"/>
    </reaction>
</comment>
<feature type="modified residue" description="N6-(pyridoxal phosphate)lysine" evidence="11">
    <location>
        <position position="198"/>
    </location>
</feature>
<dbReference type="STRING" id="1528.SAMN04488579_1105"/>
<evidence type="ECO:0000256" key="1">
    <source>
        <dbReference type="ARBA" id="ARBA00003483"/>
    </source>
</evidence>
<dbReference type="Gene3D" id="3.90.1150.10">
    <property type="entry name" value="Aspartate Aminotransferase, domain 1"/>
    <property type="match status" value="1"/>
</dbReference>
<evidence type="ECO:0000313" key="13">
    <source>
        <dbReference type="EMBL" id="SDX88742.1"/>
    </source>
</evidence>
<evidence type="ECO:0000256" key="8">
    <source>
        <dbReference type="ARBA" id="ARBA00023299"/>
    </source>
</evidence>
<comment type="function">
    <text evidence="1 11">Catalyzes the reversible conversion of 3-phosphohydroxypyruvate to phosphoserine and of 3-hydroxy-2-oxo-4-phosphonooxybutanoate to phosphohydroxythreonine.</text>
</comment>
<evidence type="ECO:0000256" key="9">
    <source>
        <dbReference type="ARBA" id="ARBA00047630"/>
    </source>
</evidence>
<dbReference type="GO" id="GO:0006564">
    <property type="term" value="P:L-serine biosynthetic process"/>
    <property type="evidence" value="ECO:0007669"/>
    <property type="project" value="UniProtKB-UniRule"/>
</dbReference>
<dbReference type="OrthoDB" id="9809412at2"/>
<dbReference type="GO" id="GO:0005737">
    <property type="term" value="C:cytoplasm"/>
    <property type="evidence" value="ECO:0007669"/>
    <property type="project" value="UniProtKB-SubCell"/>
</dbReference>
<keyword evidence="6 11" id="KW-0808">Transferase</keyword>
<dbReference type="EC" id="2.6.1.52" evidence="11"/>
<dbReference type="NCBIfam" id="TIGR01364">
    <property type="entry name" value="serC_1"/>
    <property type="match status" value="1"/>
</dbReference>
<evidence type="ECO:0000256" key="10">
    <source>
        <dbReference type="ARBA" id="ARBA00049007"/>
    </source>
</evidence>
<keyword evidence="5 11" id="KW-0028">Amino-acid biosynthesis</keyword>
<organism evidence="13 14">
    <name type="scientific">Eubacterium barkeri</name>
    <name type="common">Clostridium barkeri</name>
    <dbReference type="NCBI Taxonomy" id="1528"/>
    <lineage>
        <taxon>Bacteria</taxon>
        <taxon>Bacillati</taxon>
        <taxon>Bacillota</taxon>
        <taxon>Clostridia</taxon>
        <taxon>Eubacteriales</taxon>
        <taxon>Eubacteriaceae</taxon>
        <taxon>Eubacterium</taxon>
    </lineage>
</organism>
<dbReference type="FunFam" id="3.40.640.10:FF:000010">
    <property type="entry name" value="Phosphoserine aminotransferase"/>
    <property type="match status" value="1"/>
</dbReference>
<comment type="subunit">
    <text evidence="11">Homodimer.</text>
</comment>
<evidence type="ECO:0000256" key="2">
    <source>
        <dbReference type="ARBA" id="ARBA00005099"/>
    </source>
</evidence>
<keyword evidence="4 11" id="KW-0032">Aminotransferase</keyword>
<dbReference type="Pfam" id="PF00266">
    <property type="entry name" value="Aminotran_5"/>
    <property type="match status" value="1"/>
</dbReference>
<evidence type="ECO:0000256" key="5">
    <source>
        <dbReference type="ARBA" id="ARBA00022605"/>
    </source>
</evidence>
<feature type="binding site" evidence="11">
    <location>
        <position position="197"/>
    </location>
    <ligand>
        <name>pyridoxal 5'-phosphate</name>
        <dbReference type="ChEBI" id="CHEBI:597326"/>
    </ligand>
</feature>
<dbReference type="RefSeq" id="WP_090244990.1">
    <property type="nucleotide sequence ID" value="NZ_FNOU01000010.1"/>
</dbReference>
<dbReference type="GO" id="GO:0004648">
    <property type="term" value="F:O-phospho-L-serine:2-oxoglutarate aminotransferase activity"/>
    <property type="evidence" value="ECO:0007669"/>
    <property type="project" value="UniProtKB-UniRule"/>
</dbReference>
<dbReference type="AlphaFoldDB" id="A0A1H3FCL2"/>
<feature type="binding site" evidence="11">
    <location>
        <begin position="76"/>
        <end position="77"/>
    </location>
    <ligand>
        <name>pyridoxal 5'-phosphate</name>
        <dbReference type="ChEBI" id="CHEBI:597326"/>
    </ligand>
</feature>
<feature type="domain" description="Aminotransferase class V" evidence="12">
    <location>
        <begin position="4"/>
        <end position="350"/>
    </location>
</feature>
<dbReference type="FunFam" id="3.90.1150.10:FF:000006">
    <property type="entry name" value="Phosphoserine aminotransferase"/>
    <property type="match status" value="1"/>
</dbReference>
<dbReference type="PANTHER" id="PTHR43247">
    <property type="entry name" value="PHOSPHOSERINE AMINOTRANSFERASE"/>
    <property type="match status" value="1"/>
</dbReference>
<keyword evidence="11" id="KW-0963">Cytoplasm</keyword>
<keyword evidence="14" id="KW-1185">Reference proteome</keyword>
<evidence type="ECO:0000313" key="14">
    <source>
        <dbReference type="Proteomes" id="UP000199652"/>
    </source>
</evidence>
<comment type="caution">
    <text evidence="11">Lacks conserved residue(s) required for the propagation of feature annotation.</text>
</comment>
<dbReference type="InterPro" id="IPR015421">
    <property type="entry name" value="PyrdxlP-dep_Trfase_major"/>
</dbReference>
<evidence type="ECO:0000256" key="6">
    <source>
        <dbReference type="ARBA" id="ARBA00022679"/>
    </source>
</evidence>
<comment type="catalytic activity">
    <reaction evidence="10 11">
        <text>O-phospho-L-serine + 2-oxoglutarate = 3-phosphooxypyruvate + L-glutamate</text>
        <dbReference type="Rhea" id="RHEA:14329"/>
        <dbReference type="ChEBI" id="CHEBI:16810"/>
        <dbReference type="ChEBI" id="CHEBI:18110"/>
        <dbReference type="ChEBI" id="CHEBI:29985"/>
        <dbReference type="ChEBI" id="CHEBI:57524"/>
        <dbReference type="EC" id="2.6.1.52"/>
    </reaction>
</comment>
<proteinExistence type="inferred from homology"/>
<comment type="similarity">
    <text evidence="3 11">Belongs to the class-V pyridoxal-phosphate-dependent aminotransferase family. SerC subfamily.</text>
</comment>
<evidence type="ECO:0000256" key="7">
    <source>
        <dbReference type="ARBA" id="ARBA00022898"/>
    </source>
</evidence>
<dbReference type="PANTHER" id="PTHR43247:SF1">
    <property type="entry name" value="PHOSPHOSERINE AMINOTRANSFERASE"/>
    <property type="match status" value="1"/>
</dbReference>
<evidence type="ECO:0000256" key="3">
    <source>
        <dbReference type="ARBA" id="ARBA00006904"/>
    </source>
</evidence>
<comment type="pathway">
    <text evidence="2 11">Amino-acid biosynthesis; L-serine biosynthesis; L-serine from 3-phospho-D-glycerate: step 2/3.</text>
</comment>
<dbReference type="SUPFAM" id="SSF53383">
    <property type="entry name" value="PLP-dependent transferases"/>
    <property type="match status" value="1"/>
</dbReference>
<name>A0A1H3FCL2_EUBBA</name>
<dbReference type="UniPathway" id="UPA00135">
    <property type="reaction ID" value="UER00197"/>
</dbReference>
<reference evidence="14" key="1">
    <citation type="submission" date="2016-10" db="EMBL/GenBank/DDBJ databases">
        <authorList>
            <person name="Varghese N."/>
            <person name="Submissions S."/>
        </authorList>
    </citation>
    <scope>NUCLEOTIDE SEQUENCE [LARGE SCALE GENOMIC DNA]</scope>
    <source>
        <strain evidence="14">VPI 5359</strain>
    </source>
</reference>
<gene>
    <name evidence="11" type="primary">serC</name>
    <name evidence="13" type="ORF">SAMN04488579_1105</name>
</gene>
<dbReference type="HAMAP" id="MF_00160">
    <property type="entry name" value="SerC_aminotrans_5"/>
    <property type="match status" value="1"/>
</dbReference>
<keyword evidence="7 11" id="KW-0663">Pyridoxal phosphate</keyword>
<dbReference type="Proteomes" id="UP000199652">
    <property type="component" value="Unassembled WGS sequence"/>
</dbReference>
<feature type="binding site" evidence="11">
    <location>
        <begin position="239"/>
        <end position="240"/>
    </location>
    <ligand>
        <name>pyridoxal 5'-phosphate</name>
        <dbReference type="ChEBI" id="CHEBI:597326"/>
    </ligand>
</feature>
<dbReference type="InterPro" id="IPR000192">
    <property type="entry name" value="Aminotrans_V_dom"/>
</dbReference>
<evidence type="ECO:0000256" key="4">
    <source>
        <dbReference type="ARBA" id="ARBA00022576"/>
    </source>
</evidence>
<comment type="cofactor">
    <cofactor evidence="11">
        <name>pyridoxal 5'-phosphate</name>
        <dbReference type="ChEBI" id="CHEBI:597326"/>
    </cofactor>
    <text evidence="11">Binds 1 pyridoxal phosphate per subunit.</text>
</comment>
<dbReference type="PIRSF" id="PIRSF000525">
    <property type="entry name" value="SerC"/>
    <property type="match status" value="1"/>
</dbReference>
<dbReference type="GO" id="GO:0030170">
    <property type="term" value="F:pyridoxal phosphate binding"/>
    <property type="evidence" value="ECO:0007669"/>
    <property type="project" value="UniProtKB-UniRule"/>
</dbReference>